<dbReference type="InterPro" id="IPR000008">
    <property type="entry name" value="C2_dom"/>
</dbReference>
<dbReference type="FunCoup" id="K0KFZ9">
    <property type="interactions" value="82"/>
</dbReference>
<evidence type="ECO:0000256" key="1">
    <source>
        <dbReference type="SAM" id="MobiDB-lite"/>
    </source>
</evidence>
<dbReference type="PANTHER" id="PTHR47263:SF1">
    <property type="entry name" value="C2 DOMAIN PROTEIN (AFU_ORTHOLOGUE AFUA_7G02350)"/>
    <property type="match status" value="1"/>
</dbReference>
<dbReference type="InterPro" id="IPR010439">
    <property type="entry name" value="MUN_dom"/>
</dbReference>
<dbReference type="eggNOG" id="ENOG502QQWJ">
    <property type="taxonomic scope" value="Eukaryota"/>
</dbReference>
<feature type="region of interest" description="Disordered" evidence="1">
    <location>
        <begin position="1"/>
        <end position="38"/>
    </location>
</feature>
<reference evidence="5 6" key="1">
    <citation type="journal article" date="2012" name="Eukaryot. Cell">
        <title>Draft genome sequence of Wickerhamomyces ciferrii NRRL Y-1031 F-60-10.</title>
        <authorList>
            <person name="Schneider J."/>
            <person name="Andrea H."/>
            <person name="Blom J."/>
            <person name="Jaenicke S."/>
            <person name="Ruckert C."/>
            <person name="Schorsch C."/>
            <person name="Szczepanowski R."/>
            <person name="Farwick M."/>
            <person name="Goesmann A."/>
            <person name="Puhler A."/>
            <person name="Schaffer S."/>
            <person name="Tauch A."/>
            <person name="Kohler T."/>
            <person name="Brinkrolf K."/>
        </authorList>
    </citation>
    <scope>NUCLEOTIDE SEQUENCE [LARGE SCALE GENOMIC DNA]</scope>
    <source>
        <strain evidence="6">ATCC 14091 / BCRC 22168 / CBS 111 / JCM 3599 / NBRC 0793 / NRRL Y-1031 F-60-10</strain>
    </source>
</reference>
<feature type="region of interest" description="Disordered" evidence="1">
    <location>
        <begin position="77"/>
        <end position="124"/>
    </location>
</feature>
<dbReference type="STRING" id="1206466.K0KFZ9"/>
<dbReference type="SUPFAM" id="SSF49562">
    <property type="entry name" value="C2 domain (Calcium/lipid-binding domain, CaLB)"/>
    <property type="match status" value="1"/>
</dbReference>
<dbReference type="Proteomes" id="UP000009328">
    <property type="component" value="Unassembled WGS sequence"/>
</dbReference>
<evidence type="ECO:0000313" key="5">
    <source>
        <dbReference type="EMBL" id="CCH41851.1"/>
    </source>
</evidence>
<dbReference type="SMART" id="SM00239">
    <property type="entry name" value="C2"/>
    <property type="match status" value="1"/>
</dbReference>
<dbReference type="PROSITE" id="PS51258">
    <property type="entry name" value="MHD1"/>
    <property type="match status" value="1"/>
</dbReference>
<organism evidence="5 6">
    <name type="scientific">Wickerhamomyces ciferrii (strain ATCC 14091 / BCRC 22168 / CBS 111 / JCM 3599 / NBRC 0793 / NRRL Y-1031 F-60-10)</name>
    <name type="common">Yeast</name>
    <name type="synonym">Pichia ciferrii</name>
    <dbReference type="NCBI Taxonomy" id="1206466"/>
    <lineage>
        <taxon>Eukaryota</taxon>
        <taxon>Fungi</taxon>
        <taxon>Dikarya</taxon>
        <taxon>Ascomycota</taxon>
        <taxon>Saccharomycotina</taxon>
        <taxon>Saccharomycetes</taxon>
        <taxon>Phaffomycetales</taxon>
        <taxon>Wickerhamomycetaceae</taxon>
        <taxon>Wickerhamomyces</taxon>
    </lineage>
</organism>
<dbReference type="InterPro" id="IPR052811">
    <property type="entry name" value="Glucose_resp_signaling"/>
</dbReference>
<feature type="compositionally biased region" description="Polar residues" evidence="1">
    <location>
        <begin position="17"/>
        <end position="38"/>
    </location>
</feature>
<feature type="domain" description="MHD1" evidence="3">
    <location>
        <begin position="621"/>
        <end position="745"/>
    </location>
</feature>
<keyword evidence="6" id="KW-1185">Reference proteome</keyword>
<dbReference type="Gene3D" id="2.60.40.150">
    <property type="entry name" value="C2 domain"/>
    <property type="match status" value="1"/>
</dbReference>
<dbReference type="InterPro" id="IPR014770">
    <property type="entry name" value="Munc13_1"/>
</dbReference>
<proteinExistence type="predicted"/>
<dbReference type="Pfam" id="PF06292">
    <property type="entry name" value="MUN"/>
    <property type="match status" value="1"/>
</dbReference>
<protein>
    <recommendedName>
        <fullName evidence="7">C2 domain-containing protein</fullName>
    </recommendedName>
</protein>
<feature type="compositionally biased region" description="Basic and acidic residues" evidence="1">
    <location>
        <begin position="1"/>
        <end position="15"/>
    </location>
</feature>
<sequence>MQSRDIARVQAEARGKPTNSRVASVASTNSNFSLGSTISLDHQTEPKISEIDPQEVYEAVLKVILFEYKSEPRFTVRSKPSSADRLSPIPSTPTKSSAPAKRDKSPSKHSWFHSSGKDADPEYLPKDTISTLKKQLGDIAVGKDKSITDPLSKRCLLHLYNELLNPKSIPPAKAEELTVLFVRLATKEIQLFTGKSDIKTDVYHQTNVFINILMSILRTQKNSEVSIRKLEDYRSSLKASAKSATTKSNEVTYIKPSYRLTEISSAQLLGSLFQIDEVRLQQDIIRLKDISTETYLYSDLNKLLSQLKSNERYFNPDSFDSHDAYFAWKKSEEKELTTVINSIPLVNVQKNLQHGSDFKFIPETPRTALQELLARILEYERDNNQEGLISNTCQNIVEKCCRYWRIHPISQASILYQAAHMSILKTPNNDLPVDTTEYLFGVFSRLLGNDDIPSWSKPDKRLWITNLSNTYIQIMASIRFLIPTMFGQKAPKLTPILRVYYTYVAPDPLYPIIIKSGLPQKWMKRLKNTLLASTEKKYIELLRIIPTDSSLDLIHVKEVSENIYKQAQTLQKKFPKPLFDEIYIPNEVSFLFIKLFSEDVSNMLAHIEHYSVKSGKAVNYADALETYQELRYLKDLFDQVSPRNLKFSLNLEDFFYKYLDELCTITSRKMHEVVQQAIQQDNFEPLDIESGQGYSSSVLDIFKMINESFNMFRNYDWQNETQLAEIYTKLLKSVSDSLVYYAARTMNLVIDDLKEVPATASSATKDQNRKSGAWLFSEMKAAVSNSTRESVPEPFNFQSSTCVILNNLSEMLKLLTKLENQVDPEQISKKASASKYKNDRSLSNIFTIRVKNAENIKACSSDGFSSTSVALVDGHLKKEIGKTKIVPKTLNPIWDEEFEIEASGDSSRVVSATVWDHSSRFGSQDLCGRTLLQLDPKKFRKDGIPEEVNRDLDIQGTITFEISLESEKNDAIFSIGRAHRSLNRTMERSYALIVEKFSKFINYSLSRNTLKIVCGNGTRKPTPDDANDAIVPLFDYLNSNLQVLATILNHDILLEIMVQAWKLVLATVDNLLLPALASVKNSNILAKSNATWQNSISSAMANVTNSLTVPGFGRALSHTEIDTVFIWLNSLCYDFFHNDGAGPPLQDLKNEHYQTLLLIPIYYDRGFNDLKSEVERLTPIVLKAIREKNFVDDDTESKSKKRSNTIARSKTVLAYGSAKRRAETKQAIASSDKDTSYFQIFTEDIILRVLITKDQKEFVARRLKEREKIAKSIATERLARLVVEGRNGG</sequence>
<dbReference type="PROSITE" id="PS51259">
    <property type="entry name" value="MHD2"/>
    <property type="match status" value="1"/>
</dbReference>
<dbReference type="HOGENOM" id="CLU_003023_1_0_1"/>
<dbReference type="Pfam" id="PF00168">
    <property type="entry name" value="C2"/>
    <property type="match status" value="1"/>
</dbReference>
<evidence type="ECO:0000259" key="2">
    <source>
        <dbReference type="PROSITE" id="PS50004"/>
    </source>
</evidence>
<dbReference type="InParanoid" id="K0KFZ9"/>
<dbReference type="Gene3D" id="1.20.58.1100">
    <property type="match status" value="1"/>
</dbReference>
<feature type="domain" description="C2" evidence="2">
    <location>
        <begin position="823"/>
        <end position="948"/>
    </location>
</feature>
<feature type="domain" description="MHD2" evidence="4">
    <location>
        <begin position="1027"/>
        <end position="1174"/>
    </location>
</feature>
<evidence type="ECO:0008006" key="7">
    <source>
        <dbReference type="Google" id="ProtNLM"/>
    </source>
</evidence>
<dbReference type="PROSITE" id="PS50004">
    <property type="entry name" value="C2"/>
    <property type="match status" value="1"/>
</dbReference>
<dbReference type="EMBL" id="CAIF01000029">
    <property type="protein sequence ID" value="CCH41851.1"/>
    <property type="molecule type" value="Genomic_DNA"/>
</dbReference>
<dbReference type="InterPro" id="IPR014772">
    <property type="entry name" value="Munc13_dom-2"/>
</dbReference>
<dbReference type="CDD" id="cd04043">
    <property type="entry name" value="C2_Munc13_fungal"/>
    <property type="match status" value="1"/>
</dbReference>
<name>K0KFZ9_WICCF</name>
<dbReference type="PANTHER" id="PTHR47263">
    <property type="entry name" value="ADENYLATE CYCLASE ACTIVATION PROTEIN GIT1"/>
    <property type="match status" value="1"/>
</dbReference>
<gene>
    <name evidence="5" type="ORF">BN7_1390</name>
</gene>
<comment type="caution">
    <text evidence="5">The sequence shown here is derived from an EMBL/GenBank/DDBJ whole genome shotgun (WGS) entry which is preliminary data.</text>
</comment>
<evidence type="ECO:0000259" key="4">
    <source>
        <dbReference type="PROSITE" id="PS51259"/>
    </source>
</evidence>
<accession>K0KFZ9</accession>
<dbReference type="Gene3D" id="1.10.357.50">
    <property type="match status" value="1"/>
</dbReference>
<evidence type="ECO:0000313" key="6">
    <source>
        <dbReference type="Proteomes" id="UP000009328"/>
    </source>
</evidence>
<feature type="compositionally biased region" description="Basic and acidic residues" evidence="1">
    <location>
        <begin position="115"/>
        <end position="124"/>
    </location>
</feature>
<evidence type="ECO:0000259" key="3">
    <source>
        <dbReference type="PROSITE" id="PS51258"/>
    </source>
</evidence>
<dbReference type="InterPro" id="IPR035892">
    <property type="entry name" value="C2_domain_sf"/>
</dbReference>